<organism evidence="2 3">
    <name type="scientific">Armillaria gallica</name>
    <name type="common">Bulbous honey fungus</name>
    <name type="synonym">Armillaria bulbosa</name>
    <dbReference type="NCBI Taxonomy" id="47427"/>
    <lineage>
        <taxon>Eukaryota</taxon>
        <taxon>Fungi</taxon>
        <taxon>Dikarya</taxon>
        <taxon>Basidiomycota</taxon>
        <taxon>Agaricomycotina</taxon>
        <taxon>Agaricomycetes</taxon>
        <taxon>Agaricomycetidae</taxon>
        <taxon>Agaricales</taxon>
        <taxon>Marasmiineae</taxon>
        <taxon>Physalacriaceae</taxon>
        <taxon>Armillaria</taxon>
    </lineage>
</organism>
<dbReference type="EMBL" id="KZ293768">
    <property type="protein sequence ID" value="PBK79618.1"/>
    <property type="molecule type" value="Genomic_DNA"/>
</dbReference>
<sequence length="183" mass="20568">MFSDSCLSIEAHQIKALITLALSIITFALNICVVGLCADYEEYVTMPVAILTVVFCDENQVPRDSKKPVKMQAYAMSWMPSEDPVNKVKSLDDRFISGAVMSVNLRYSAVGRSGFSLRHKPHNTPSPSSIDPSKIHTFWGLMQWRKQRNHINLELPENGDHGWAVYHDIFDPEDVTTQLKDGG</sequence>
<keyword evidence="1" id="KW-1133">Transmembrane helix</keyword>
<dbReference type="AlphaFoldDB" id="A0A2H3CMI8"/>
<keyword evidence="1" id="KW-0472">Membrane</keyword>
<name>A0A2H3CMI8_ARMGA</name>
<dbReference type="InParanoid" id="A0A2H3CMI8"/>
<evidence type="ECO:0000256" key="1">
    <source>
        <dbReference type="SAM" id="Phobius"/>
    </source>
</evidence>
<keyword evidence="3" id="KW-1185">Reference proteome</keyword>
<evidence type="ECO:0000313" key="3">
    <source>
        <dbReference type="Proteomes" id="UP000217790"/>
    </source>
</evidence>
<accession>A0A2H3CMI8</accession>
<dbReference type="Proteomes" id="UP000217790">
    <property type="component" value="Unassembled WGS sequence"/>
</dbReference>
<evidence type="ECO:0000313" key="2">
    <source>
        <dbReference type="EMBL" id="PBK79618.1"/>
    </source>
</evidence>
<proteinExistence type="predicted"/>
<protein>
    <submittedName>
        <fullName evidence="2">Uncharacterized protein</fullName>
    </submittedName>
</protein>
<feature type="transmembrane region" description="Helical" evidence="1">
    <location>
        <begin position="16"/>
        <end position="36"/>
    </location>
</feature>
<gene>
    <name evidence="2" type="ORF">ARMGADRAFT_1040677</name>
</gene>
<keyword evidence="1" id="KW-0812">Transmembrane</keyword>
<reference evidence="3" key="1">
    <citation type="journal article" date="2017" name="Nat. Ecol. Evol.">
        <title>Genome expansion and lineage-specific genetic innovations in the forest pathogenic fungi Armillaria.</title>
        <authorList>
            <person name="Sipos G."/>
            <person name="Prasanna A.N."/>
            <person name="Walter M.C."/>
            <person name="O'Connor E."/>
            <person name="Balint B."/>
            <person name="Krizsan K."/>
            <person name="Kiss B."/>
            <person name="Hess J."/>
            <person name="Varga T."/>
            <person name="Slot J."/>
            <person name="Riley R."/>
            <person name="Boka B."/>
            <person name="Rigling D."/>
            <person name="Barry K."/>
            <person name="Lee J."/>
            <person name="Mihaltcheva S."/>
            <person name="LaButti K."/>
            <person name="Lipzen A."/>
            <person name="Waldron R."/>
            <person name="Moloney N.M."/>
            <person name="Sperisen C."/>
            <person name="Kredics L."/>
            <person name="Vagvoelgyi C."/>
            <person name="Patrignani A."/>
            <person name="Fitzpatrick D."/>
            <person name="Nagy I."/>
            <person name="Doyle S."/>
            <person name="Anderson J.B."/>
            <person name="Grigoriev I.V."/>
            <person name="Gueldener U."/>
            <person name="Muensterkoetter M."/>
            <person name="Nagy L.G."/>
        </authorList>
    </citation>
    <scope>NUCLEOTIDE SEQUENCE [LARGE SCALE GENOMIC DNA]</scope>
    <source>
        <strain evidence="3">Ar21-2</strain>
    </source>
</reference>